<dbReference type="InterPro" id="IPR020846">
    <property type="entry name" value="MFS_dom"/>
</dbReference>
<dbReference type="InterPro" id="IPR036259">
    <property type="entry name" value="MFS_trans_sf"/>
</dbReference>
<feature type="transmembrane region" description="Helical" evidence="5">
    <location>
        <begin position="464"/>
        <end position="484"/>
    </location>
</feature>
<feature type="transmembrane region" description="Helical" evidence="5">
    <location>
        <begin position="207"/>
        <end position="225"/>
    </location>
</feature>
<dbReference type="InterPro" id="IPR011701">
    <property type="entry name" value="MFS"/>
</dbReference>
<proteinExistence type="predicted"/>
<dbReference type="SUPFAM" id="SSF103473">
    <property type="entry name" value="MFS general substrate transporter"/>
    <property type="match status" value="1"/>
</dbReference>
<accession>A0ABR7LSU8</accession>
<dbReference type="PANTHER" id="PTHR42718:SF49">
    <property type="entry name" value="EXPORT PROTEIN"/>
    <property type="match status" value="1"/>
</dbReference>
<dbReference type="PANTHER" id="PTHR42718">
    <property type="entry name" value="MAJOR FACILITATOR SUPERFAMILY MULTIDRUG TRANSPORTER MFSC"/>
    <property type="match status" value="1"/>
</dbReference>
<feature type="transmembrane region" description="Helical" evidence="5">
    <location>
        <begin position="55"/>
        <end position="75"/>
    </location>
</feature>
<evidence type="ECO:0000256" key="2">
    <source>
        <dbReference type="ARBA" id="ARBA00022692"/>
    </source>
</evidence>
<feature type="transmembrane region" description="Helical" evidence="5">
    <location>
        <begin position="175"/>
        <end position="195"/>
    </location>
</feature>
<protein>
    <submittedName>
        <fullName evidence="7">MFS transporter</fullName>
    </submittedName>
</protein>
<feature type="transmembrane region" description="Helical" evidence="5">
    <location>
        <begin position="304"/>
        <end position="323"/>
    </location>
</feature>
<dbReference type="Gene3D" id="1.20.1250.20">
    <property type="entry name" value="MFS general substrate transporter like domains"/>
    <property type="match status" value="1"/>
</dbReference>
<keyword evidence="3 5" id="KW-1133">Transmembrane helix</keyword>
<evidence type="ECO:0000256" key="3">
    <source>
        <dbReference type="ARBA" id="ARBA00022989"/>
    </source>
</evidence>
<evidence type="ECO:0000256" key="5">
    <source>
        <dbReference type="SAM" id="Phobius"/>
    </source>
</evidence>
<evidence type="ECO:0000256" key="4">
    <source>
        <dbReference type="ARBA" id="ARBA00023136"/>
    </source>
</evidence>
<evidence type="ECO:0000259" key="6">
    <source>
        <dbReference type="PROSITE" id="PS50850"/>
    </source>
</evidence>
<feature type="transmembrane region" description="Helical" evidence="5">
    <location>
        <begin position="145"/>
        <end position="169"/>
    </location>
</feature>
<keyword evidence="2 5" id="KW-0812">Transmembrane</keyword>
<dbReference type="CDD" id="cd17321">
    <property type="entry name" value="MFS_MMR_MDR_like"/>
    <property type="match status" value="1"/>
</dbReference>
<dbReference type="PROSITE" id="PS50850">
    <property type="entry name" value="MFS"/>
    <property type="match status" value="1"/>
</dbReference>
<name>A0ABR7LSU8_9ACTN</name>
<feature type="transmembrane region" description="Helical" evidence="5">
    <location>
        <begin position="117"/>
        <end position="138"/>
    </location>
</feature>
<reference evidence="7 8" key="1">
    <citation type="submission" date="2020-06" db="EMBL/GenBank/DDBJ databases">
        <title>Actinomadura xiongansis sp. nov., isolated from soil of Baiyangdian.</title>
        <authorList>
            <person name="Zhang X."/>
        </authorList>
    </citation>
    <scope>NUCLEOTIDE SEQUENCE [LARGE SCALE GENOMIC DNA]</scope>
    <source>
        <strain evidence="7 8">HBUM206468</strain>
    </source>
</reference>
<feature type="transmembrane region" description="Helical" evidence="5">
    <location>
        <begin position="20"/>
        <end position="43"/>
    </location>
</feature>
<feature type="domain" description="Major facilitator superfamily (MFS) profile" evidence="6">
    <location>
        <begin position="21"/>
        <end position="488"/>
    </location>
</feature>
<evidence type="ECO:0000313" key="7">
    <source>
        <dbReference type="EMBL" id="MBC6467930.1"/>
    </source>
</evidence>
<dbReference type="EMBL" id="JABVEC010000015">
    <property type="protein sequence ID" value="MBC6467930.1"/>
    <property type="molecule type" value="Genomic_DNA"/>
</dbReference>
<dbReference type="Pfam" id="PF07690">
    <property type="entry name" value="MFS_1"/>
    <property type="match status" value="1"/>
</dbReference>
<dbReference type="Gene3D" id="1.20.1720.10">
    <property type="entry name" value="Multidrug resistance protein D"/>
    <property type="match status" value="1"/>
</dbReference>
<feature type="transmembrane region" description="Helical" evidence="5">
    <location>
        <begin position="275"/>
        <end position="298"/>
    </location>
</feature>
<comment type="subcellular location">
    <subcellularLocation>
        <location evidence="1">Cell membrane</location>
        <topology evidence="1">Multi-pass membrane protein</topology>
    </subcellularLocation>
</comment>
<keyword evidence="4 5" id="KW-0472">Membrane</keyword>
<sequence>MSHVSSPSPAALRGQGRPAVTLVAVLLGFLTLPMLMSGTTVALPRIGADLNASGASLQWVVVGYFLAASSLMLVAGSLGDLFGRRRIFAAGAAVYTAGALASAVAPGILLLDAARTLSGVGAAGVMAGGGAILGATFTGPSRTQAFAAMGTTAGVGMAIGPSLSGWLVGSLGWRPTFAGFAAVGLLIWSGSAFMAESRAAKPPRIDLPGAVTLIGALALVMFGTNQASDAGWGSARVLAPLVTGLALLVAFTMVERRSRHPVLDLGLLRDRGFMAWCLACLFVAAGPAGVITFLPTYLQGVSGASAQSAGFTMLMMTAPVLLMPQVGALLINHAISARTLITFSLLLIATGSAWLTVLHPGIGATGLLGPLATIGTGMGLVIGTSDAQALNRVGVDRIGMAAGLLNTVRAGGATLFTALFGTALVNLLQARIGAVDAAARVAAGDLDGPDRALHLAEFTDAWHVVLWSVAAVCAAAAVAVWALLGRPRPPPAVPL</sequence>
<feature type="transmembrane region" description="Helical" evidence="5">
    <location>
        <begin position="335"/>
        <end position="355"/>
    </location>
</feature>
<feature type="transmembrane region" description="Helical" evidence="5">
    <location>
        <begin position="237"/>
        <end position="254"/>
    </location>
</feature>
<feature type="transmembrane region" description="Helical" evidence="5">
    <location>
        <begin position="403"/>
        <end position="425"/>
    </location>
</feature>
<comment type="caution">
    <text evidence="7">The sequence shown here is derived from an EMBL/GenBank/DDBJ whole genome shotgun (WGS) entry which is preliminary data.</text>
</comment>
<evidence type="ECO:0000313" key="8">
    <source>
        <dbReference type="Proteomes" id="UP000805614"/>
    </source>
</evidence>
<evidence type="ECO:0000256" key="1">
    <source>
        <dbReference type="ARBA" id="ARBA00004651"/>
    </source>
</evidence>
<feature type="transmembrane region" description="Helical" evidence="5">
    <location>
        <begin position="87"/>
        <end position="111"/>
    </location>
</feature>
<gene>
    <name evidence="7" type="ORF">HKK74_20880</name>
</gene>
<dbReference type="Proteomes" id="UP000805614">
    <property type="component" value="Unassembled WGS sequence"/>
</dbReference>
<keyword evidence="8" id="KW-1185">Reference proteome</keyword>
<feature type="transmembrane region" description="Helical" evidence="5">
    <location>
        <begin position="361"/>
        <end position="382"/>
    </location>
</feature>
<organism evidence="7 8">
    <name type="scientific">Actinomadura alba</name>
    <dbReference type="NCBI Taxonomy" id="406431"/>
    <lineage>
        <taxon>Bacteria</taxon>
        <taxon>Bacillati</taxon>
        <taxon>Actinomycetota</taxon>
        <taxon>Actinomycetes</taxon>
        <taxon>Streptosporangiales</taxon>
        <taxon>Thermomonosporaceae</taxon>
        <taxon>Actinomadura</taxon>
    </lineage>
</organism>